<organism evidence="1">
    <name type="scientific">marine sediment metagenome</name>
    <dbReference type="NCBI Taxonomy" id="412755"/>
    <lineage>
        <taxon>unclassified sequences</taxon>
        <taxon>metagenomes</taxon>
        <taxon>ecological metagenomes</taxon>
    </lineage>
</organism>
<proteinExistence type="predicted"/>
<protein>
    <submittedName>
        <fullName evidence="1">Uncharacterized protein</fullName>
    </submittedName>
</protein>
<dbReference type="EMBL" id="LAZR01050593">
    <property type="protein sequence ID" value="KKK87011.1"/>
    <property type="molecule type" value="Genomic_DNA"/>
</dbReference>
<evidence type="ECO:0000313" key="1">
    <source>
        <dbReference type="EMBL" id="KKK87011.1"/>
    </source>
</evidence>
<sequence length="71" mass="7940">MGSMAQYKVVVELSDAVEFDIKAVSPRHAAQKAMREVDEYLELEGEAQVVGVKVYYDDAGNVWYDPKELSA</sequence>
<comment type="caution">
    <text evidence="1">The sequence shown here is derived from an EMBL/GenBank/DDBJ whole genome shotgun (WGS) entry which is preliminary data.</text>
</comment>
<dbReference type="AlphaFoldDB" id="A0A0F9BRM1"/>
<gene>
    <name evidence="1" type="ORF">LCGC14_2757480</name>
</gene>
<accession>A0A0F9BRM1</accession>
<name>A0A0F9BRM1_9ZZZZ</name>
<reference evidence="1" key="1">
    <citation type="journal article" date="2015" name="Nature">
        <title>Complex archaea that bridge the gap between prokaryotes and eukaryotes.</title>
        <authorList>
            <person name="Spang A."/>
            <person name="Saw J.H."/>
            <person name="Jorgensen S.L."/>
            <person name="Zaremba-Niedzwiedzka K."/>
            <person name="Martijn J."/>
            <person name="Lind A.E."/>
            <person name="van Eijk R."/>
            <person name="Schleper C."/>
            <person name="Guy L."/>
            <person name="Ettema T.J."/>
        </authorList>
    </citation>
    <scope>NUCLEOTIDE SEQUENCE</scope>
</reference>